<accession>A0ACC0U1R6</accession>
<dbReference type="EMBL" id="JAGFNK010000249">
    <property type="protein sequence ID" value="KAI9455516.1"/>
    <property type="molecule type" value="Genomic_DNA"/>
</dbReference>
<sequence length="274" mass="30246">MSGHPTFVLMPTTTSDADTSLAQDPPLFNKERENPWSPNFLLYTQPGILHPGNLIFGIRDEYFPVIHPPGPICRTTCPLVPLPESSLRGRKGLGPVPVTFSEDSTCANVDQASNLNRFQPVVSINVPSDSGHQYAPFGTSFDSSKSSKLPDVSCSPVHFPTAGKGTATRASRPSRKAPGVLAASKSPHSCSVCGKTYAQRQGVRRHHRETHKARLCTYCYSFEWGRPYRLRMHIKKRHPDVNADAAVNEAMRQRRTTKVITRHINLTSGFTSNP</sequence>
<protein>
    <submittedName>
        <fullName evidence="1">Uncharacterized protein</fullName>
    </submittedName>
</protein>
<keyword evidence="2" id="KW-1185">Reference proteome</keyword>
<comment type="caution">
    <text evidence="1">The sequence shown here is derived from an EMBL/GenBank/DDBJ whole genome shotgun (WGS) entry which is preliminary data.</text>
</comment>
<gene>
    <name evidence="1" type="ORF">F5148DRAFT_1225801</name>
</gene>
<reference evidence="1" key="1">
    <citation type="submission" date="2021-03" db="EMBL/GenBank/DDBJ databases">
        <title>Evolutionary priming and transition to the ectomycorrhizal habit in an iconic lineage of mushroom-forming fungi: is preadaptation a requirement?</title>
        <authorList>
            <consortium name="DOE Joint Genome Institute"/>
            <person name="Looney B.P."/>
            <person name="Miyauchi S."/>
            <person name="Morin E."/>
            <person name="Drula E."/>
            <person name="Courty P.E."/>
            <person name="Chicoki N."/>
            <person name="Fauchery L."/>
            <person name="Kohler A."/>
            <person name="Kuo A."/>
            <person name="LaButti K."/>
            <person name="Pangilinan J."/>
            <person name="Lipzen A."/>
            <person name="Riley R."/>
            <person name="Andreopoulos W."/>
            <person name="He G."/>
            <person name="Johnson J."/>
            <person name="Barry K.W."/>
            <person name="Grigoriev I.V."/>
            <person name="Nagy L."/>
            <person name="Hibbett D."/>
            <person name="Henrissat B."/>
            <person name="Matheny P.B."/>
            <person name="Labbe J."/>
            <person name="Martin A.F."/>
        </authorList>
    </citation>
    <scope>NUCLEOTIDE SEQUENCE</scope>
    <source>
        <strain evidence="1">BPL698</strain>
    </source>
</reference>
<name>A0ACC0U1R6_9AGAM</name>
<proteinExistence type="predicted"/>
<organism evidence="1 2">
    <name type="scientific">Russula earlei</name>
    <dbReference type="NCBI Taxonomy" id="71964"/>
    <lineage>
        <taxon>Eukaryota</taxon>
        <taxon>Fungi</taxon>
        <taxon>Dikarya</taxon>
        <taxon>Basidiomycota</taxon>
        <taxon>Agaricomycotina</taxon>
        <taxon>Agaricomycetes</taxon>
        <taxon>Russulales</taxon>
        <taxon>Russulaceae</taxon>
        <taxon>Russula</taxon>
    </lineage>
</organism>
<dbReference type="Proteomes" id="UP001207468">
    <property type="component" value="Unassembled WGS sequence"/>
</dbReference>
<evidence type="ECO:0000313" key="1">
    <source>
        <dbReference type="EMBL" id="KAI9455516.1"/>
    </source>
</evidence>
<evidence type="ECO:0000313" key="2">
    <source>
        <dbReference type="Proteomes" id="UP001207468"/>
    </source>
</evidence>